<dbReference type="PROSITE" id="PS51462">
    <property type="entry name" value="NUDIX"/>
    <property type="match status" value="1"/>
</dbReference>
<dbReference type="KEGG" id="ccin:107271802"/>
<feature type="domain" description="Nudix hydrolase" evidence="6">
    <location>
        <begin position="2"/>
        <end position="134"/>
    </location>
</feature>
<gene>
    <name evidence="8" type="primary">LOC107271802</name>
</gene>
<keyword evidence="4" id="KW-0378">Hydrolase</keyword>
<dbReference type="RefSeq" id="XP_015603710.1">
    <property type="nucleotide sequence ID" value="XM_015748224.2"/>
</dbReference>
<dbReference type="GO" id="GO:0004081">
    <property type="term" value="F:bis(5'-nucleosyl)-tetraphosphatase (asymmetrical) activity"/>
    <property type="evidence" value="ECO:0007669"/>
    <property type="project" value="TreeGrafter"/>
</dbReference>
<dbReference type="Gene3D" id="3.90.79.10">
    <property type="entry name" value="Nucleoside Triphosphate Pyrophosphohydrolase"/>
    <property type="match status" value="1"/>
</dbReference>
<evidence type="ECO:0000313" key="7">
    <source>
        <dbReference type="Proteomes" id="UP000694920"/>
    </source>
</evidence>
<keyword evidence="7" id="KW-1185">Reference proteome</keyword>
<evidence type="ECO:0000256" key="5">
    <source>
        <dbReference type="ARBA" id="ARBA00032644"/>
    </source>
</evidence>
<dbReference type="CDD" id="cd03428">
    <property type="entry name" value="NUDIX_Ap4A_Nudt2"/>
    <property type="match status" value="1"/>
</dbReference>
<dbReference type="AlphaFoldDB" id="A0AAJ7FQV3"/>
<evidence type="ECO:0000256" key="3">
    <source>
        <dbReference type="ARBA" id="ARBA00022741"/>
    </source>
</evidence>
<dbReference type="InterPro" id="IPR000086">
    <property type="entry name" value="NUDIX_hydrolase_dom"/>
</dbReference>
<dbReference type="InterPro" id="IPR020084">
    <property type="entry name" value="NUDIX_hydrolase_CS"/>
</dbReference>
<dbReference type="PROSITE" id="PS00893">
    <property type="entry name" value="NUDIX_BOX"/>
    <property type="match status" value="1"/>
</dbReference>
<proteinExistence type="inferred from homology"/>
<evidence type="ECO:0000256" key="1">
    <source>
        <dbReference type="ARBA" id="ARBA00005582"/>
    </source>
</evidence>
<dbReference type="GO" id="GO:0000166">
    <property type="term" value="F:nucleotide binding"/>
    <property type="evidence" value="ECO:0007669"/>
    <property type="project" value="UniProtKB-KW"/>
</dbReference>
<dbReference type="PANTHER" id="PTHR21340:SF0">
    <property type="entry name" value="BIS(5'-NUCLEOSYL)-TETRAPHOSPHATASE [ASYMMETRICAL]"/>
    <property type="match status" value="1"/>
</dbReference>
<evidence type="ECO:0000259" key="6">
    <source>
        <dbReference type="PROSITE" id="PS51462"/>
    </source>
</evidence>
<sequence>MGVTKACGFVIFRRFQGPIEYLLMQTSYGEHHWTPPKGHVDRGESDLETALRETQEEAGFTKEDLRIIDDAKQQTVYNVNGKKKTVIYWLAELIAKEKDARLSNEHQDFKWLPLQEACKLAGYKEMQDILQNFDKYIKEKGL</sequence>
<dbReference type="GO" id="GO:0006754">
    <property type="term" value="P:ATP biosynthetic process"/>
    <property type="evidence" value="ECO:0007669"/>
    <property type="project" value="TreeGrafter"/>
</dbReference>
<evidence type="ECO:0000256" key="4">
    <source>
        <dbReference type="ARBA" id="ARBA00022801"/>
    </source>
</evidence>
<evidence type="ECO:0000256" key="2">
    <source>
        <dbReference type="ARBA" id="ARBA00018911"/>
    </source>
</evidence>
<evidence type="ECO:0000313" key="8">
    <source>
        <dbReference type="RefSeq" id="XP_015603710.1"/>
    </source>
</evidence>
<dbReference type="Proteomes" id="UP000694920">
    <property type="component" value="Unplaced"/>
</dbReference>
<organism evidence="7 8">
    <name type="scientific">Cephus cinctus</name>
    <name type="common">Wheat stem sawfly</name>
    <dbReference type="NCBI Taxonomy" id="211228"/>
    <lineage>
        <taxon>Eukaryota</taxon>
        <taxon>Metazoa</taxon>
        <taxon>Ecdysozoa</taxon>
        <taxon>Arthropoda</taxon>
        <taxon>Hexapoda</taxon>
        <taxon>Insecta</taxon>
        <taxon>Pterygota</taxon>
        <taxon>Neoptera</taxon>
        <taxon>Endopterygota</taxon>
        <taxon>Hymenoptera</taxon>
        <taxon>Cephoidea</taxon>
        <taxon>Cephidae</taxon>
        <taxon>Cephus</taxon>
    </lineage>
</organism>
<dbReference type="CTD" id="136031375"/>
<dbReference type="Pfam" id="PF00293">
    <property type="entry name" value="NUDIX"/>
    <property type="match status" value="1"/>
</dbReference>
<dbReference type="GeneID" id="107271802"/>
<dbReference type="PRINTS" id="PR01405">
    <property type="entry name" value="TETRPHPHTASE"/>
</dbReference>
<protein>
    <recommendedName>
        <fullName evidence="2">Bis(5'-nucleosyl)-tetraphosphatase [asymmetrical]</fullName>
    </recommendedName>
    <alternativeName>
        <fullName evidence="5">Diadenosine 5',5'''-P1,P4-tetraphosphate asymmetrical hydrolase</fullName>
    </alternativeName>
</protein>
<comment type="similarity">
    <text evidence="1">Belongs to the Nudix hydrolase family.</text>
</comment>
<reference evidence="8" key="1">
    <citation type="submission" date="2025-08" db="UniProtKB">
        <authorList>
            <consortium name="RefSeq"/>
        </authorList>
    </citation>
    <scope>IDENTIFICATION</scope>
</reference>
<dbReference type="InterPro" id="IPR051325">
    <property type="entry name" value="Nudix_hydrolase_domain"/>
</dbReference>
<accession>A0AAJ7FQV3</accession>
<dbReference type="SUPFAM" id="SSF55811">
    <property type="entry name" value="Nudix"/>
    <property type="match status" value="1"/>
</dbReference>
<dbReference type="PANTHER" id="PTHR21340">
    <property type="entry name" value="DIADENOSINE 5,5-P1,P4-TETRAPHOSPHATE PYROPHOSPHOHYDROLASE MUTT"/>
    <property type="match status" value="1"/>
</dbReference>
<dbReference type="InterPro" id="IPR015797">
    <property type="entry name" value="NUDIX_hydrolase-like_dom_sf"/>
</dbReference>
<dbReference type="InterPro" id="IPR003565">
    <property type="entry name" value="Tetra_PHTase"/>
</dbReference>
<name>A0AAJ7FQV3_CEPCN</name>
<dbReference type="GO" id="GO:0006167">
    <property type="term" value="P:AMP biosynthetic process"/>
    <property type="evidence" value="ECO:0007669"/>
    <property type="project" value="TreeGrafter"/>
</dbReference>
<keyword evidence="3" id="KW-0547">Nucleotide-binding</keyword>